<reference evidence="1" key="1">
    <citation type="submission" date="2023-03" db="EMBL/GenBank/DDBJ databases">
        <title>Massive genome expansion in bonnet fungi (Mycena s.s.) driven by repeated elements and novel gene families across ecological guilds.</title>
        <authorList>
            <consortium name="Lawrence Berkeley National Laboratory"/>
            <person name="Harder C.B."/>
            <person name="Miyauchi S."/>
            <person name="Viragh M."/>
            <person name="Kuo A."/>
            <person name="Thoen E."/>
            <person name="Andreopoulos B."/>
            <person name="Lu D."/>
            <person name="Skrede I."/>
            <person name="Drula E."/>
            <person name="Henrissat B."/>
            <person name="Morin E."/>
            <person name="Kohler A."/>
            <person name="Barry K."/>
            <person name="LaButti K."/>
            <person name="Morin E."/>
            <person name="Salamov A."/>
            <person name="Lipzen A."/>
            <person name="Mereny Z."/>
            <person name="Hegedus B."/>
            <person name="Baldrian P."/>
            <person name="Stursova M."/>
            <person name="Weitz H."/>
            <person name="Taylor A."/>
            <person name="Grigoriev I.V."/>
            <person name="Nagy L.G."/>
            <person name="Martin F."/>
            <person name="Kauserud H."/>
        </authorList>
    </citation>
    <scope>NUCLEOTIDE SEQUENCE</scope>
    <source>
        <strain evidence="1">9144</strain>
    </source>
</reference>
<evidence type="ECO:0000313" key="2">
    <source>
        <dbReference type="Proteomes" id="UP001219525"/>
    </source>
</evidence>
<dbReference type="Proteomes" id="UP001219525">
    <property type="component" value="Unassembled WGS sequence"/>
</dbReference>
<sequence length="214" mass="22755">MSTPLQKPSPLQKSLLLPGIAPHLFQSRRPHKTVKTSPSRRTAAAHVQTQAAEITFLTPYTADLYHESQRQLMKAITHLNTILTFYAETGNEGGLEGAVKAARAFVQELIDANGSFPGIAPHPKTVETSSSPCATAGLVQTAEISLASHVETEQQLLRAIIHLNIILVYAETGNERGLEGAVTAARGFGELEEALASPSSSFTAAKPATAHLGI</sequence>
<proteinExistence type="predicted"/>
<comment type="caution">
    <text evidence="1">The sequence shown here is derived from an EMBL/GenBank/DDBJ whole genome shotgun (WGS) entry which is preliminary data.</text>
</comment>
<dbReference type="AlphaFoldDB" id="A0AAD6V139"/>
<evidence type="ECO:0000313" key="1">
    <source>
        <dbReference type="EMBL" id="KAJ7196842.1"/>
    </source>
</evidence>
<name>A0AAD6V139_9AGAR</name>
<gene>
    <name evidence="1" type="ORF">GGX14DRAFT_672072</name>
</gene>
<protein>
    <submittedName>
        <fullName evidence="1">Uncharacterized protein</fullName>
    </submittedName>
</protein>
<dbReference type="EMBL" id="JARJCW010000081">
    <property type="protein sequence ID" value="KAJ7196842.1"/>
    <property type="molecule type" value="Genomic_DNA"/>
</dbReference>
<organism evidence="1 2">
    <name type="scientific">Mycena pura</name>
    <dbReference type="NCBI Taxonomy" id="153505"/>
    <lineage>
        <taxon>Eukaryota</taxon>
        <taxon>Fungi</taxon>
        <taxon>Dikarya</taxon>
        <taxon>Basidiomycota</taxon>
        <taxon>Agaricomycotina</taxon>
        <taxon>Agaricomycetes</taxon>
        <taxon>Agaricomycetidae</taxon>
        <taxon>Agaricales</taxon>
        <taxon>Marasmiineae</taxon>
        <taxon>Mycenaceae</taxon>
        <taxon>Mycena</taxon>
    </lineage>
</organism>
<accession>A0AAD6V139</accession>
<keyword evidence="2" id="KW-1185">Reference proteome</keyword>